<dbReference type="Pfam" id="PF16850">
    <property type="entry name" value="Inhibitor_I66"/>
    <property type="match status" value="1"/>
</dbReference>
<evidence type="ECO:0000313" key="1">
    <source>
        <dbReference type="EMBL" id="RAR04604.1"/>
    </source>
</evidence>
<name>A0A364MV53_STELY</name>
<sequence>MDSLPAPFTIEIDGTPITKVSADANDKTHAQVGSEPAVFELKDKRLQCDGHFLARTIVEDRSFLPKRVWWFKPDTDIPTHDVVATKDGDSYQLKFSNAGLMTRDGGVFADLMGDNPSKVVVKMQS</sequence>
<protein>
    <submittedName>
        <fullName evidence="1">Uncharacterized protein</fullName>
    </submittedName>
</protein>
<dbReference type="EMBL" id="QGDH01000151">
    <property type="protein sequence ID" value="RAR04604.1"/>
    <property type="molecule type" value="Genomic_DNA"/>
</dbReference>
<proteinExistence type="predicted"/>
<keyword evidence="2" id="KW-1185">Reference proteome</keyword>
<dbReference type="Proteomes" id="UP000249619">
    <property type="component" value="Unassembled WGS sequence"/>
</dbReference>
<dbReference type="InterPro" id="IPR031755">
    <property type="entry name" value="Inhibitor_I66"/>
</dbReference>
<comment type="caution">
    <text evidence="1">The sequence shown here is derived from an EMBL/GenBank/DDBJ whole genome shotgun (WGS) entry which is preliminary data.</text>
</comment>
<reference evidence="2" key="1">
    <citation type="submission" date="2018-05" db="EMBL/GenBank/DDBJ databases">
        <title>Draft genome sequence of Stemphylium lycopersici strain CIDEFI 213.</title>
        <authorList>
            <person name="Medina R."/>
            <person name="Franco M.E.E."/>
            <person name="Lucentini C.G."/>
            <person name="Saparrat M.C.N."/>
            <person name="Balatti P.A."/>
        </authorList>
    </citation>
    <scope>NUCLEOTIDE SEQUENCE [LARGE SCALE GENOMIC DNA]</scope>
    <source>
        <strain evidence="2">CIDEFI 213</strain>
    </source>
</reference>
<gene>
    <name evidence="1" type="ORF">DDE83_007752</name>
</gene>
<evidence type="ECO:0000313" key="2">
    <source>
        <dbReference type="Proteomes" id="UP000249619"/>
    </source>
</evidence>
<organism evidence="1 2">
    <name type="scientific">Stemphylium lycopersici</name>
    <name type="common">Tomato gray leaf spot disease fungus</name>
    <name type="synonym">Thyrospora lycopersici</name>
    <dbReference type="NCBI Taxonomy" id="183478"/>
    <lineage>
        <taxon>Eukaryota</taxon>
        <taxon>Fungi</taxon>
        <taxon>Dikarya</taxon>
        <taxon>Ascomycota</taxon>
        <taxon>Pezizomycotina</taxon>
        <taxon>Dothideomycetes</taxon>
        <taxon>Pleosporomycetidae</taxon>
        <taxon>Pleosporales</taxon>
        <taxon>Pleosporineae</taxon>
        <taxon>Pleosporaceae</taxon>
        <taxon>Stemphylium</taxon>
    </lineage>
</organism>
<accession>A0A364MV53</accession>
<dbReference type="Gene3D" id="2.80.10.50">
    <property type="match status" value="1"/>
</dbReference>
<dbReference type="GO" id="GO:0004867">
    <property type="term" value="F:serine-type endopeptidase inhibitor activity"/>
    <property type="evidence" value="ECO:0007669"/>
    <property type="project" value="InterPro"/>
</dbReference>
<dbReference type="AlphaFoldDB" id="A0A364MV53"/>